<dbReference type="InterPro" id="IPR011250">
    <property type="entry name" value="OMP/PagP_B-barrel"/>
</dbReference>
<dbReference type="SUPFAM" id="SSF56925">
    <property type="entry name" value="OMPA-like"/>
    <property type="match status" value="1"/>
</dbReference>
<name>W4LWR9_ENTF1</name>
<accession>W4LWR9</accession>
<evidence type="ECO:0008006" key="3">
    <source>
        <dbReference type="Google" id="ProtNLM"/>
    </source>
</evidence>
<gene>
    <name evidence="1" type="ORF">ETSY1_04435</name>
</gene>
<reference evidence="1 2" key="1">
    <citation type="journal article" date="2014" name="Nature">
        <title>An environmental bacterial taxon with a large and distinct metabolic repertoire.</title>
        <authorList>
            <person name="Wilson M.C."/>
            <person name="Mori T."/>
            <person name="Ruckert C."/>
            <person name="Uria A.R."/>
            <person name="Helf M.J."/>
            <person name="Takada K."/>
            <person name="Gernert C."/>
            <person name="Steffens U.A."/>
            <person name="Heycke N."/>
            <person name="Schmitt S."/>
            <person name="Rinke C."/>
            <person name="Helfrich E.J."/>
            <person name="Brachmann A.O."/>
            <person name="Gurgui C."/>
            <person name="Wakimoto T."/>
            <person name="Kracht M."/>
            <person name="Crusemann M."/>
            <person name="Hentschel U."/>
            <person name="Abe I."/>
            <person name="Matsunaga S."/>
            <person name="Kalinowski J."/>
            <person name="Takeyama H."/>
            <person name="Piel J."/>
        </authorList>
    </citation>
    <scope>NUCLEOTIDE SEQUENCE [LARGE SCALE GENOMIC DNA]</scope>
    <source>
        <strain evidence="2">TSY1</strain>
    </source>
</reference>
<evidence type="ECO:0000313" key="2">
    <source>
        <dbReference type="Proteomes" id="UP000019141"/>
    </source>
</evidence>
<proteinExistence type="predicted"/>
<comment type="caution">
    <text evidence="1">The sequence shown here is derived from an EMBL/GenBank/DDBJ whole genome shotgun (WGS) entry which is preliminary data.</text>
</comment>
<sequence>MELGLPVRYGSRLNDQTRLISLCGLLLMVWSVTSAQAGLIGYPLPRQPVLWPRIELTGDSFKTDLKSDREAEFTSGRALVTISLGLTPWVELYARAGLAEFNVDNFDFKGDFGFAYGGGVRLRVWELPVVSVGLFGQYLRFTSDDSDSAGVAAEGEWEAYDVGLGLGTRRFGYFQFYGGVAYHEVDVTLTRAGSRLTLEQDVPVLAFIGLHIIPLIDFPRGEFLVNVEARLIGEIPQFTLGLQYQFGATRNRSDR</sequence>
<dbReference type="EMBL" id="AZHW01000167">
    <property type="protein sequence ID" value="ETX02211.1"/>
    <property type="molecule type" value="Genomic_DNA"/>
</dbReference>
<keyword evidence="2" id="KW-1185">Reference proteome</keyword>
<organism evidence="1 2">
    <name type="scientific">Entotheonella factor</name>
    <dbReference type="NCBI Taxonomy" id="1429438"/>
    <lineage>
        <taxon>Bacteria</taxon>
        <taxon>Pseudomonadati</taxon>
        <taxon>Nitrospinota/Tectimicrobiota group</taxon>
        <taxon>Candidatus Tectimicrobiota</taxon>
        <taxon>Candidatus Entotheonellia</taxon>
        <taxon>Candidatus Entotheonellales</taxon>
        <taxon>Candidatus Entotheonellaceae</taxon>
        <taxon>Candidatus Entotheonella</taxon>
    </lineage>
</organism>
<dbReference type="AlphaFoldDB" id="W4LWR9"/>
<dbReference type="HOGENOM" id="CLU_1048406_0_0_7"/>
<evidence type="ECO:0000313" key="1">
    <source>
        <dbReference type="EMBL" id="ETX02211.1"/>
    </source>
</evidence>
<dbReference type="Proteomes" id="UP000019141">
    <property type="component" value="Unassembled WGS sequence"/>
</dbReference>
<protein>
    <recommendedName>
        <fullName evidence="3">Outer membrane protein beta-barrel domain-containing protein</fullName>
    </recommendedName>
</protein>